<gene>
    <name evidence="2" type="ORF">ERS007703_01015</name>
    <name evidence="4" type="ORF">ERS007739_03766</name>
    <name evidence="3" type="ORF">ERS007741_04315</name>
</gene>
<dbReference type="Proteomes" id="UP000038802">
    <property type="component" value="Unassembled WGS sequence"/>
</dbReference>
<name>A0A0T9D306_MYCTX</name>
<evidence type="ECO:0000313" key="6">
    <source>
        <dbReference type="Proteomes" id="UP000039021"/>
    </source>
</evidence>
<sequence>MLCGKDFRWRQQGTLVTRVHHLQHRQHRNDRFARAHFALQQAIQRAVRREPVGQHVEHLTLSRRQLKRQPPQ</sequence>
<dbReference type="AlphaFoldDB" id="A0A0T9D306"/>
<reference evidence="2" key="2">
    <citation type="submission" date="2015-03" db="EMBL/GenBank/DDBJ databases">
        <authorList>
            <person name="Murphy D."/>
        </authorList>
    </citation>
    <scope>NUCLEOTIDE SEQUENCE [LARGE SCALE GENOMIC DNA]</scope>
    <source>
        <strain evidence="2">K00500041</strain>
    </source>
</reference>
<evidence type="ECO:0000313" key="7">
    <source>
        <dbReference type="Proteomes" id="UP000048600"/>
    </source>
</evidence>
<accession>A0A0T9D306</accession>
<evidence type="ECO:0000313" key="5">
    <source>
        <dbReference type="Proteomes" id="UP000038802"/>
    </source>
</evidence>
<reference evidence="4" key="3">
    <citation type="submission" date="2015-03" db="EMBL/GenBank/DDBJ databases">
        <authorList>
            <consortium name="Pathogen Informatics"/>
            <person name="Murphy D."/>
        </authorList>
    </citation>
    <scope>NUCLEOTIDE SEQUENCE</scope>
    <source>
        <strain evidence="4">N09902308</strain>
    </source>
</reference>
<organism evidence="2 5">
    <name type="scientific">Mycobacterium tuberculosis</name>
    <dbReference type="NCBI Taxonomy" id="1773"/>
    <lineage>
        <taxon>Bacteria</taxon>
        <taxon>Bacillati</taxon>
        <taxon>Actinomycetota</taxon>
        <taxon>Actinomycetes</taxon>
        <taxon>Mycobacteriales</taxon>
        <taxon>Mycobacteriaceae</taxon>
        <taxon>Mycobacterium</taxon>
        <taxon>Mycobacterium tuberculosis complex</taxon>
    </lineage>
</organism>
<dbReference type="EMBL" id="CSBK01002058">
    <property type="protein sequence ID" value="COZ44854.1"/>
    <property type="molecule type" value="Genomic_DNA"/>
</dbReference>
<proteinExistence type="predicted"/>
<dbReference type="Proteomes" id="UP000039021">
    <property type="component" value="Unassembled WGS sequence"/>
</dbReference>
<feature type="compositionally biased region" description="Basic and acidic residues" evidence="1">
    <location>
        <begin position="51"/>
        <end position="60"/>
    </location>
</feature>
<evidence type="ECO:0000313" key="2">
    <source>
        <dbReference type="EMBL" id="COV27736.1"/>
    </source>
</evidence>
<feature type="region of interest" description="Disordered" evidence="1">
    <location>
        <begin position="51"/>
        <end position="72"/>
    </location>
</feature>
<evidence type="ECO:0000256" key="1">
    <source>
        <dbReference type="SAM" id="MobiDB-lite"/>
    </source>
</evidence>
<evidence type="ECO:0000313" key="4">
    <source>
        <dbReference type="EMBL" id="COZ44854.1"/>
    </source>
</evidence>
<evidence type="ECO:0000313" key="3">
    <source>
        <dbReference type="EMBL" id="COX39106.1"/>
    </source>
</evidence>
<dbReference type="EMBL" id="CHKL01000862">
    <property type="protein sequence ID" value="COX39106.1"/>
    <property type="molecule type" value="Genomic_DNA"/>
</dbReference>
<protein>
    <submittedName>
        <fullName evidence="2">Uncharacterized protein</fullName>
    </submittedName>
</protein>
<dbReference type="Proteomes" id="UP000048600">
    <property type="component" value="Unassembled WGS sequence"/>
</dbReference>
<dbReference type="EMBL" id="CSAE01000076">
    <property type="protein sequence ID" value="COV27736.1"/>
    <property type="molecule type" value="Genomic_DNA"/>
</dbReference>
<reference evidence="5 6" key="1">
    <citation type="submission" date="2015-03" db="EMBL/GenBank/DDBJ databases">
        <authorList>
            <consortium name="Pathogen Informatics"/>
        </authorList>
    </citation>
    <scope>NUCLEOTIDE SEQUENCE [LARGE SCALE GENOMIC DNA]</scope>
    <source>
        <strain evidence="5">K00500041</strain>
        <strain evidence="6">N09902308</strain>
        <strain evidence="3 7">P00601463</strain>
    </source>
</reference>